<gene>
    <name evidence="1" type="ORF">H0235_008211</name>
</gene>
<dbReference type="AlphaFoldDB" id="A0A834UAI2"/>
<evidence type="ECO:0000313" key="1">
    <source>
        <dbReference type="EMBL" id="KAF7425773.1"/>
    </source>
</evidence>
<proteinExistence type="predicted"/>
<sequence length="143" mass="15809">MLACREDGTVCLCLYNAVNSFPAGHTTAMKLKRKRKYTPVPREEERTNSRRCIVDSSLKSASRSELRGKPALLGDSRTCCSTVHFLGSRILDGSRPRLTVSTRSPGNAKSLSRISWNFNSTDSRFMSIIGTQGNVWSIGKPLV</sequence>
<organism evidence="1 2">
    <name type="scientific">Vespula pensylvanica</name>
    <name type="common">Western yellow jacket</name>
    <name type="synonym">Wasp</name>
    <dbReference type="NCBI Taxonomy" id="30213"/>
    <lineage>
        <taxon>Eukaryota</taxon>
        <taxon>Metazoa</taxon>
        <taxon>Ecdysozoa</taxon>
        <taxon>Arthropoda</taxon>
        <taxon>Hexapoda</taxon>
        <taxon>Insecta</taxon>
        <taxon>Pterygota</taxon>
        <taxon>Neoptera</taxon>
        <taxon>Endopterygota</taxon>
        <taxon>Hymenoptera</taxon>
        <taxon>Apocrita</taxon>
        <taxon>Aculeata</taxon>
        <taxon>Vespoidea</taxon>
        <taxon>Vespidae</taxon>
        <taxon>Vespinae</taxon>
        <taxon>Vespula</taxon>
    </lineage>
</organism>
<evidence type="ECO:0000313" key="2">
    <source>
        <dbReference type="Proteomes" id="UP000600918"/>
    </source>
</evidence>
<protein>
    <submittedName>
        <fullName evidence="1">Uncharacterized protein</fullName>
    </submittedName>
</protein>
<reference evidence="1" key="1">
    <citation type="journal article" date="2020" name="G3 (Bethesda)">
        <title>High-Quality Assemblies for Three Invasive Social Wasps from the &lt;i&gt;Vespula&lt;/i&gt; Genus.</title>
        <authorList>
            <person name="Harrop T.W.R."/>
            <person name="Guhlin J."/>
            <person name="McLaughlin G.M."/>
            <person name="Permina E."/>
            <person name="Stockwell P."/>
            <person name="Gilligan J."/>
            <person name="Le Lec M.F."/>
            <person name="Gruber M.A.M."/>
            <person name="Quinn O."/>
            <person name="Lovegrove M."/>
            <person name="Duncan E.J."/>
            <person name="Remnant E.J."/>
            <person name="Van Eeckhoven J."/>
            <person name="Graham B."/>
            <person name="Knapp R.A."/>
            <person name="Langford K.W."/>
            <person name="Kronenberg Z."/>
            <person name="Press M.O."/>
            <person name="Eacker S.M."/>
            <person name="Wilson-Rankin E.E."/>
            <person name="Purcell J."/>
            <person name="Lester P.J."/>
            <person name="Dearden P.K."/>
        </authorList>
    </citation>
    <scope>NUCLEOTIDE SEQUENCE</scope>
    <source>
        <strain evidence="1">Volc-1</strain>
    </source>
</reference>
<accession>A0A834UAI2</accession>
<keyword evidence="2" id="KW-1185">Reference proteome</keyword>
<dbReference type="Proteomes" id="UP000600918">
    <property type="component" value="Unassembled WGS sequence"/>
</dbReference>
<name>A0A834UAI2_VESPE</name>
<comment type="caution">
    <text evidence="1">The sequence shown here is derived from an EMBL/GenBank/DDBJ whole genome shotgun (WGS) entry which is preliminary data.</text>
</comment>
<dbReference type="EMBL" id="JACSDY010000006">
    <property type="protein sequence ID" value="KAF7425773.1"/>
    <property type="molecule type" value="Genomic_DNA"/>
</dbReference>